<name>A0A0A9BTC4_ARUDO</name>
<organism evidence="2">
    <name type="scientific">Arundo donax</name>
    <name type="common">Giant reed</name>
    <name type="synonym">Donax arundinaceus</name>
    <dbReference type="NCBI Taxonomy" id="35708"/>
    <lineage>
        <taxon>Eukaryota</taxon>
        <taxon>Viridiplantae</taxon>
        <taxon>Streptophyta</taxon>
        <taxon>Embryophyta</taxon>
        <taxon>Tracheophyta</taxon>
        <taxon>Spermatophyta</taxon>
        <taxon>Magnoliopsida</taxon>
        <taxon>Liliopsida</taxon>
        <taxon>Poales</taxon>
        <taxon>Poaceae</taxon>
        <taxon>PACMAD clade</taxon>
        <taxon>Arundinoideae</taxon>
        <taxon>Arundineae</taxon>
        <taxon>Arundo</taxon>
    </lineage>
</organism>
<evidence type="ECO:0000313" key="2">
    <source>
        <dbReference type="EMBL" id="JAD62512.1"/>
    </source>
</evidence>
<feature type="domain" description="DYW" evidence="1">
    <location>
        <begin position="2"/>
        <end position="47"/>
    </location>
</feature>
<accession>A0A0A9BTC4</accession>
<dbReference type="InterPro" id="IPR032867">
    <property type="entry name" value="DYW_dom"/>
</dbReference>
<reference evidence="2" key="2">
    <citation type="journal article" date="2015" name="Data Brief">
        <title>Shoot transcriptome of the giant reed, Arundo donax.</title>
        <authorList>
            <person name="Barrero R.A."/>
            <person name="Guerrero F.D."/>
            <person name="Moolhuijzen P."/>
            <person name="Goolsby J.A."/>
            <person name="Tidwell J."/>
            <person name="Bellgard S.E."/>
            <person name="Bellgard M.I."/>
        </authorList>
    </citation>
    <scope>NUCLEOTIDE SEQUENCE</scope>
    <source>
        <tissue evidence="2">Shoot tissue taken approximately 20 cm above the soil surface</tissue>
    </source>
</reference>
<evidence type="ECO:0000259" key="1">
    <source>
        <dbReference type="Pfam" id="PF14432"/>
    </source>
</evidence>
<dbReference type="Pfam" id="PF14432">
    <property type="entry name" value="DYW_deaminase"/>
    <property type="match status" value="1"/>
</dbReference>
<proteinExistence type="predicted"/>
<protein>
    <recommendedName>
        <fullName evidence="1">DYW domain-containing protein</fullName>
    </recommendedName>
</protein>
<dbReference type="EMBL" id="GBRH01235383">
    <property type="protein sequence ID" value="JAD62512.1"/>
    <property type="molecule type" value="Transcribed_RNA"/>
</dbReference>
<dbReference type="GO" id="GO:0008270">
    <property type="term" value="F:zinc ion binding"/>
    <property type="evidence" value="ECO:0007669"/>
    <property type="project" value="InterPro"/>
</dbReference>
<sequence>MIYKNVMICGDSVPSRRLQPRLLDTYSLSEINRFQHFKDGSCSCGDFC</sequence>
<dbReference type="AlphaFoldDB" id="A0A0A9BTC4"/>
<reference evidence="2" key="1">
    <citation type="submission" date="2014-09" db="EMBL/GenBank/DDBJ databases">
        <authorList>
            <person name="Magalhaes I.L.F."/>
            <person name="Oliveira U."/>
            <person name="Santos F.R."/>
            <person name="Vidigal T.H.D.A."/>
            <person name="Brescovit A.D."/>
            <person name="Santos A.J."/>
        </authorList>
    </citation>
    <scope>NUCLEOTIDE SEQUENCE</scope>
    <source>
        <tissue evidence="2">Shoot tissue taken approximately 20 cm above the soil surface</tissue>
    </source>
</reference>